<dbReference type="PANTHER" id="PTHR12549:SF17">
    <property type="entry name" value="E3 UBIQUITIN-PROTEIN LIGASE JMJ24"/>
    <property type="match status" value="1"/>
</dbReference>
<evidence type="ECO:0000256" key="3">
    <source>
        <dbReference type="ARBA" id="ARBA00022723"/>
    </source>
</evidence>
<evidence type="ECO:0000256" key="1">
    <source>
        <dbReference type="ARBA" id="ARBA00004123"/>
    </source>
</evidence>
<dbReference type="InterPro" id="IPR045109">
    <property type="entry name" value="LSDs-like"/>
</dbReference>
<evidence type="ECO:0000256" key="2">
    <source>
        <dbReference type="ARBA" id="ARBA00006801"/>
    </source>
</evidence>
<comment type="subcellular location">
    <subcellularLocation>
        <location evidence="1">Nucleus</location>
    </subcellularLocation>
</comment>
<dbReference type="Proteomes" id="UP000823674">
    <property type="component" value="Chromosome A06"/>
</dbReference>
<sequence length="197" mass="22000">MNQRLMLSVNAENILDHGHTMESSCTSSRAGGAKWDVFRRQDVPKLAEYLQGTFEKPLKTKGPESVGESARLAEEIRCLPNDHEAKLQILEVTKLLTISVPSLLKLLKKWFAFLIYQIGKISLYAASSAIKEVQKLILDPKFGAELGFEDSNLTKAVSNNLDKAIKQPQSNQLHLISQDLYSSINIIVTSITYYSGF</sequence>
<protein>
    <submittedName>
        <fullName evidence="5">Uncharacterized protein</fullName>
    </submittedName>
</protein>
<dbReference type="PANTHER" id="PTHR12549">
    <property type="entry name" value="JMJC DOMAIN-CONTAINING HISTONE DEMETHYLATION PROTEIN"/>
    <property type="match status" value="1"/>
</dbReference>
<organism evidence="5 6">
    <name type="scientific">Brassica rapa subsp. trilocularis</name>
    <dbReference type="NCBI Taxonomy" id="1813537"/>
    <lineage>
        <taxon>Eukaryota</taxon>
        <taxon>Viridiplantae</taxon>
        <taxon>Streptophyta</taxon>
        <taxon>Embryophyta</taxon>
        <taxon>Tracheophyta</taxon>
        <taxon>Spermatophyta</taxon>
        <taxon>Magnoliopsida</taxon>
        <taxon>eudicotyledons</taxon>
        <taxon>Gunneridae</taxon>
        <taxon>Pentapetalae</taxon>
        <taxon>rosids</taxon>
        <taxon>malvids</taxon>
        <taxon>Brassicales</taxon>
        <taxon>Brassicaceae</taxon>
        <taxon>Brassiceae</taxon>
        <taxon>Brassica</taxon>
    </lineage>
</organism>
<dbReference type="EMBL" id="JADBGQ010000006">
    <property type="protein sequence ID" value="KAG5391667.1"/>
    <property type="molecule type" value="Genomic_DNA"/>
</dbReference>
<dbReference type="Gene3D" id="2.60.120.650">
    <property type="entry name" value="Cupin"/>
    <property type="match status" value="1"/>
</dbReference>
<evidence type="ECO:0000256" key="4">
    <source>
        <dbReference type="ARBA" id="ARBA00023242"/>
    </source>
</evidence>
<evidence type="ECO:0000313" key="6">
    <source>
        <dbReference type="Proteomes" id="UP000823674"/>
    </source>
</evidence>
<comment type="caution">
    <text evidence="5">The sequence shown here is derived from an EMBL/GenBank/DDBJ whole genome shotgun (WGS) entry which is preliminary data.</text>
</comment>
<keyword evidence="6" id="KW-1185">Reference proteome</keyword>
<accession>A0ABQ7LYL8</accession>
<reference evidence="5 6" key="1">
    <citation type="submission" date="2021-03" db="EMBL/GenBank/DDBJ databases">
        <authorList>
            <person name="King G.J."/>
            <person name="Bancroft I."/>
            <person name="Baten A."/>
            <person name="Bloomfield J."/>
            <person name="Borpatragohain P."/>
            <person name="He Z."/>
            <person name="Irish N."/>
            <person name="Irwin J."/>
            <person name="Liu K."/>
            <person name="Mauleon R.P."/>
            <person name="Moore J."/>
            <person name="Morris R."/>
            <person name="Ostergaard L."/>
            <person name="Wang B."/>
            <person name="Wells R."/>
        </authorList>
    </citation>
    <scope>NUCLEOTIDE SEQUENCE [LARGE SCALE GENOMIC DNA]</scope>
    <source>
        <strain evidence="5">R-o-18</strain>
        <tissue evidence="5">Leaf</tissue>
    </source>
</reference>
<evidence type="ECO:0000313" key="5">
    <source>
        <dbReference type="EMBL" id="KAG5391667.1"/>
    </source>
</evidence>
<keyword evidence="3" id="KW-0479">Metal-binding</keyword>
<keyword evidence="4" id="KW-0539">Nucleus</keyword>
<comment type="similarity">
    <text evidence="2">Belongs to the JARID1 histone demethylase family.</text>
</comment>
<feature type="non-terminal residue" evidence="5">
    <location>
        <position position="197"/>
    </location>
</feature>
<gene>
    <name evidence="5" type="primary">A06p006870.1_BraROA</name>
    <name evidence="5" type="ORF">IGI04_021630</name>
</gene>
<name>A0ABQ7LYL8_BRACM</name>
<proteinExistence type="inferred from homology"/>